<name>A0A3N6Q203_9CYAN</name>
<evidence type="ECO:0000259" key="1">
    <source>
        <dbReference type="Pfam" id="PF21168"/>
    </source>
</evidence>
<gene>
    <name evidence="2" type="ORF">D5R40_16070</name>
</gene>
<organism evidence="2 3">
    <name type="scientific">Okeania hirsuta</name>
    <dbReference type="NCBI Taxonomy" id="1458930"/>
    <lineage>
        <taxon>Bacteria</taxon>
        <taxon>Bacillati</taxon>
        <taxon>Cyanobacteriota</taxon>
        <taxon>Cyanophyceae</taxon>
        <taxon>Oscillatoriophycideae</taxon>
        <taxon>Oscillatoriales</taxon>
        <taxon>Microcoleaceae</taxon>
        <taxon>Okeania</taxon>
    </lineage>
</organism>
<dbReference type="InterPro" id="IPR035959">
    <property type="entry name" value="RutC-like_sf"/>
</dbReference>
<accession>A0A3N6Q203</accession>
<dbReference type="RefSeq" id="WP_124143480.1">
    <property type="nucleotide sequence ID" value="NZ_CAWOKI010000347.1"/>
</dbReference>
<dbReference type="Gene3D" id="3.30.1330.40">
    <property type="entry name" value="RutC-like"/>
    <property type="match status" value="1"/>
</dbReference>
<proteinExistence type="predicted"/>
<keyword evidence="3" id="KW-1185">Reference proteome</keyword>
<evidence type="ECO:0000313" key="3">
    <source>
        <dbReference type="Proteomes" id="UP000269154"/>
    </source>
</evidence>
<dbReference type="Pfam" id="PF21168">
    <property type="entry name" value="FkbO_Hyg5-like_N"/>
    <property type="match status" value="1"/>
</dbReference>
<feature type="domain" description="Chorismatase FkbO/Hyg5-like N-terminal" evidence="1">
    <location>
        <begin position="46"/>
        <end position="152"/>
    </location>
</feature>
<dbReference type="Proteomes" id="UP000269154">
    <property type="component" value="Unassembled WGS sequence"/>
</dbReference>
<dbReference type="SUPFAM" id="SSF55298">
    <property type="entry name" value="YjgF-like"/>
    <property type="match status" value="1"/>
</dbReference>
<dbReference type="AlphaFoldDB" id="A0A3N6Q203"/>
<evidence type="ECO:0000313" key="2">
    <source>
        <dbReference type="EMBL" id="RQH40827.1"/>
    </source>
</evidence>
<sequence>MNIYFGQDRTFCFSTIDEINLYLKIPILEGYSIIHYSSELGKNYTEQDFNLLQTNSQLMGVSTVPITYPLEDIAYKTYLSLLELTQDWNLCRIGNYVPYINDESKGLENYKSFCKGRSLAFESFYGTNFCVKLPAATGIGIADDTYAIYFIAVKENISNVENPEQVSAYKYPPQYGPRSPSFARGTVIKSNGKRIGYLSGTASIKGHKSVGKGNIEKQFEVTLDNMKLVFERMGFNPGLPDPMLYDRSFTIYIRHPSDLPVVQQMVKKNFAAADR</sequence>
<reference evidence="2 3" key="1">
    <citation type="journal article" date="2018" name="ACS Chem. Biol.">
        <title>Ketoreductase domain dysfunction expands chemodiversity: malyngamide biosynthesis in the cyanobacterium Okeania hirsuta.</title>
        <authorList>
            <person name="Moss N.A."/>
            <person name="Leao T."/>
            <person name="Rankin M."/>
            <person name="McCullough T.M."/>
            <person name="Qu P."/>
            <person name="Korobeynikov A."/>
            <person name="Smith J.L."/>
            <person name="Gerwick L."/>
            <person name="Gerwick W.H."/>
        </authorList>
    </citation>
    <scope>NUCLEOTIDE SEQUENCE [LARGE SCALE GENOMIC DNA]</scope>
    <source>
        <strain evidence="2 3">PAB10Feb10-1</strain>
    </source>
</reference>
<comment type="caution">
    <text evidence="2">The sequence shown here is derived from an EMBL/GenBank/DDBJ whole genome shotgun (WGS) entry which is preliminary data.</text>
</comment>
<dbReference type="EMBL" id="RCBY01000086">
    <property type="protein sequence ID" value="RQH40827.1"/>
    <property type="molecule type" value="Genomic_DNA"/>
</dbReference>
<dbReference type="InterPro" id="IPR049368">
    <property type="entry name" value="FkbO_Hyg5-like_N"/>
</dbReference>
<protein>
    <recommendedName>
        <fullName evidence="1">Chorismatase FkbO/Hyg5-like N-terminal domain-containing protein</fullName>
    </recommendedName>
</protein>
<dbReference type="OrthoDB" id="1114505at2"/>